<accession>A0ABQ8KEP3</accession>
<evidence type="ECO:0000313" key="4">
    <source>
        <dbReference type="Proteomes" id="UP000814176"/>
    </source>
</evidence>
<evidence type="ECO:0000313" key="3">
    <source>
        <dbReference type="EMBL" id="KAH9835881.1"/>
    </source>
</evidence>
<feature type="compositionally biased region" description="Basic residues" evidence="1">
    <location>
        <begin position="147"/>
        <end position="160"/>
    </location>
</feature>
<evidence type="ECO:0000256" key="2">
    <source>
        <dbReference type="SAM" id="Phobius"/>
    </source>
</evidence>
<dbReference type="Proteomes" id="UP000814176">
    <property type="component" value="Unassembled WGS sequence"/>
</dbReference>
<evidence type="ECO:0000256" key="1">
    <source>
        <dbReference type="SAM" id="MobiDB-lite"/>
    </source>
</evidence>
<reference evidence="3 4" key="1">
    <citation type="journal article" date="2021" name="Environ. Microbiol.">
        <title>Gene family expansions and transcriptome signatures uncover fungal adaptations to wood decay.</title>
        <authorList>
            <person name="Hage H."/>
            <person name="Miyauchi S."/>
            <person name="Viragh M."/>
            <person name="Drula E."/>
            <person name="Min B."/>
            <person name="Chaduli D."/>
            <person name="Navarro D."/>
            <person name="Favel A."/>
            <person name="Norest M."/>
            <person name="Lesage-Meessen L."/>
            <person name="Balint B."/>
            <person name="Merenyi Z."/>
            <person name="de Eugenio L."/>
            <person name="Morin E."/>
            <person name="Martinez A.T."/>
            <person name="Baldrian P."/>
            <person name="Stursova M."/>
            <person name="Martinez M.J."/>
            <person name="Novotny C."/>
            <person name="Magnuson J.K."/>
            <person name="Spatafora J.W."/>
            <person name="Maurice S."/>
            <person name="Pangilinan J."/>
            <person name="Andreopoulos W."/>
            <person name="LaButti K."/>
            <person name="Hundley H."/>
            <person name="Na H."/>
            <person name="Kuo A."/>
            <person name="Barry K."/>
            <person name="Lipzen A."/>
            <person name="Henrissat B."/>
            <person name="Riley R."/>
            <person name="Ahrendt S."/>
            <person name="Nagy L.G."/>
            <person name="Grigoriev I.V."/>
            <person name="Martin F."/>
            <person name="Rosso M.N."/>
        </authorList>
    </citation>
    <scope>NUCLEOTIDE SEQUENCE [LARGE SCALE GENOMIC DNA]</scope>
    <source>
        <strain evidence="3 4">CIRM-BRFM 1785</strain>
    </source>
</reference>
<protein>
    <submittedName>
        <fullName evidence="3">Uncharacterized protein</fullName>
    </submittedName>
</protein>
<dbReference type="GeneID" id="71996989"/>
<gene>
    <name evidence="3" type="ORF">C8Q71DRAFT_101221</name>
</gene>
<feature type="region of interest" description="Disordered" evidence="1">
    <location>
        <begin position="147"/>
        <end position="184"/>
    </location>
</feature>
<keyword evidence="4" id="KW-1185">Reference proteome</keyword>
<sequence>MVVRCNLYQNDEITAKGPIGAAAIKPAVPRTVRCHFTQPSWCYIPRAGDATATRLCLLEHSQHPPSTGRPAGHSFAPYFRSSSPSCLLCPLDWSPMENSHSGLEAAAFRCASAVFAFAGFLLSALSALILAILRTFVAKQEHPRLLRARHQTGKSNRRTKSPMQPATDLQKQPATPTSSASDATLVEDAANARVRFRDTLIVYLHSASPDMSTTRRVHAPHGLSKAAVLESTQRLGSTASPGIGTGETCPMKCLAVVGRQSTQPLQLQKSSEAGSRPSGADKPATKPAVLRSASMPHLPQVKRSPKFTSTLGATHDKVARKCPTKVSKAIPHEAPHYVALPGLTPPAGYATGQSRKAGTTSGVRFEQYHLWSRKAKSLRNLKAAQPDVTTVRLSVSTNPASQLKAQRQATWHAATKYSISSVSLSAAEAEKATPRRVGGDGPPIRQRSISGGAIAQQPLRARRSSEQSPPLARLFARSMSTTALTELATHETAVPPRRPLWLARFRRRARSVSSDTSG</sequence>
<keyword evidence="2" id="KW-0472">Membrane</keyword>
<dbReference type="EMBL" id="JADCUA010000012">
    <property type="protein sequence ID" value="KAH9835881.1"/>
    <property type="molecule type" value="Genomic_DNA"/>
</dbReference>
<comment type="caution">
    <text evidence="3">The sequence shown here is derived from an EMBL/GenBank/DDBJ whole genome shotgun (WGS) entry which is preliminary data.</text>
</comment>
<keyword evidence="2" id="KW-1133">Transmembrane helix</keyword>
<dbReference type="RefSeq" id="XP_047778258.1">
    <property type="nucleotide sequence ID" value="XM_047916257.1"/>
</dbReference>
<feature type="compositionally biased region" description="Polar residues" evidence="1">
    <location>
        <begin position="262"/>
        <end position="273"/>
    </location>
</feature>
<name>A0ABQ8KEP3_9APHY</name>
<organism evidence="3 4">
    <name type="scientific">Rhodofomes roseus</name>
    <dbReference type="NCBI Taxonomy" id="34475"/>
    <lineage>
        <taxon>Eukaryota</taxon>
        <taxon>Fungi</taxon>
        <taxon>Dikarya</taxon>
        <taxon>Basidiomycota</taxon>
        <taxon>Agaricomycotina</taxon>
        <taxon>Agaricomycetes</taxon>
        <taxon>Polyporales</taxon>
        <taxon>Rhodofomes</taxon>
    </lineage>
</organism>
<feature type="region of interest" description="Disordered" evidence="1">
    <location>
        <begin position="262"/>
        <end position="314"/>
    </location>
</feature>
<keyword evidence="2" id="KW-0812">Transmembrane</keyword>
<feature type="compositionally biased region" description="Polar residues" evidence="1">
    <location>
        <begin position="161"/>
        <end position="182"/>
    </location>
</feature>
<feature type="transmembrane region" description="Helical" evidence="2">
    <location>
        <begin position="113"/>
        <end position="137"/>
    </location>
</feature>
<proteinExistence type="predicted"/>